<proteinExistence type="predicted"/>
<dbReference type="OrthoDB" id="9984533at2759"/>
<evidence type="ECO:0000256" key="1">
    <source>
        <dbReference type="SAM" id="SignalP"/>
    </source>
</evidence>
<dbReference type="InterPro" id="IPR036047">
    <property type="entry name" value="F-box-like_dom_sf"/>
</dbReference>
<keyword evidence="3" id="KW-1185">Reference proteome</keyword>
<dbReference type="SUPFAM" id="SSF81383">
    <property type="entry name" value="F-box domain"/>
    <property type="match status" value="1"/>
</dbReference>
<dbReference type="Proteomes" id="UP000799428">
    <property type="component" value="Unassembled WGS sequence"/>
</dbReference>
<keyword evidence="1" id="KW-0732">Signal</keyword>
<accession>A0A6G1K6K6</accession>
<evidence type="ECO:0008006" key="4">
    <source>
        <dbReference type="Google" id="ProtNLM"/>
    </source>
</evidence>
<name>A0A6G1K6K6_9PLEO</name>
<reference evidence="2" key="1">
    <citation type="journal article" date="2020" name="Stud. Mycol.">
        <title>101 Dothideomycetes genomes: a test case for predicting lifestyles and emergence of pathogens.</title>
        <authorList>
            <person name="Haridas S."/>
            <person name="Albert R."/>
            <person name="Binder M."/>
            <person name="Bloem J."/>
            <person name="Labutti K."/>
            <person name="Salamov A."/>
            <person name="Andreopoulos B."/>
            <person name="Baker S."/>
            <person name="Barry K."/>
            <person name="Bills G."/>
            <person name="Bluhm B."/>
            <person name="Cannon C."/>
            <person name="Castanera R."/>
            <person name="Culley D."/>
            <person name="Daum C."/>
            <person name="Ezra D."/>
            <person name="Gonzalez J."/>
            <person name="Henrissat B."/>
            <person name="Kuo A."/>
            <person name="Liang C."/>
            <person name="Lipzen A."/>
            <person name="Lutzoni F."/>
            <person name="Magnuson J."/>
            <person name="Mondo S."/>
            <person name="Nolan M."/>
            <person name="Ohm R."/>
            <person name="Pangilinan J."/>
            <person name="Park H.-J."/>
            <person name="Ramirez L."/>
            <person name="Alfaro M."/>
            <person name="Sun H."/>
            <person name="Tritt A."/>
            <person name="Yoshinaga Y."/>
            <person name="Zwiers L.-H."/>
            <person name="Turgeon B."/>
            <person name="Goodwin S."/>
            <person name="Spatafora J."/>
            <person name="Crous P."/>
            <person name="Grigoriev I."/>
        </authorList>
    </citation>
    <scope>NUCLEOTIDE SEQUENCE</scope>
    <source>
        <strain evidence="2">CBS 279.74</strain>
    </source>
</reference>
<dbReference type="AlphaFoldDB" id="A0A6G1K6K6"/>
<feature type="signal peptide" evidence="1">
    <location>
        <begin position="1"/>
        <end position="20"/>
    </location>
</feature>
<gene>
    <name evidence="2" type="ORF">K504DRAFT_468469</name>
</gene>
<evidence type="ECO:0000313" key="3">
    <source>
        <dbReference type="Proteomes" id="UP000799428"/>
    </source>
</evidence>
<organism evidence="2 3">
    <name type="scientific">Pleomassaria siparia CBS 279.74</name>
    <dbReference type="NCBI Taxonomy" id="1314801"/>
    <lineage>
        <taxon>Eukaryota</taxon>
        <taxon>Fungi</taxon>
        <taxon>Dikarya</taxon>
        <taxon>Ascomycota</taxon>
        <taxon>Pezizomycotina</taxon>
        <taxon>Dothideomycetes</taxon>
        <taxon>Pleosporomycetidae</taxon>
        <taxon>Pleosporales</taxon>
        <taxon>Pleomassariaceae</taxon>
        <taxon>Pleomassaria</taxon>
    </lineage>
</organism>
<protein>
    <recommendedName>
        <fullName evidence="4">F-box domain-containing protein</fullName>
    </recommendedName>
</protein>
<feature type="chain" id="PRO_5026304834" description="F-box domain-containing protein" evidence="1">
    <location>
        <begin position="21"/>
        <end position="347"/>
    </location>
</feature>
<sequence length="347" mass="40371">MWSCDLCLFVLGSSLVEISGHEEGPTHKKYNPDLIDKDDLDWLDKYRALGWNTEEHKTFVSGPGVYGAPGIMHVPVRGADEPSFNVPYYVLYNNHEDRWWSYAFHDACYDVLLRSVGKLGANPDPMQFDTYVMYHLMHSIETEGEPELEKEEKLESLKNEPWSCVLVLGEEYVTWNPSEKASNLDNLKTVFQSPKFTCTPESRPLTTTTKVSHDPFTALHYDILHLITQQLSTPDIFSLIHASPYIYRMTDNPTFWKHMMGRDIFPWFWEAMKLINGCELPEHFDYKGAYLWMDKVVRPKFGMTGPWMGVANRRRIWKLCVQLADSYHKERDAWARLVYEYGSGSRS</sequence>
<evidence type="ECO:0000313" key="2">
    <source>
        <dbReference type="EMBL" id="KAF2708092.1"/>
    </source>
</evidence>
<dbReference type="EMBL" id="MU005772">
    <property type="protein sequence ID" value="KAF2708092.1"/>
    <property type="molecule type" value="Genomic_DNA"/>
</dbReference>